<dbReference type="GO" id="GO:0016757">
    <property type="term" value="F:glycosyltransferase activity"/>
    <property type="evidence" value="ECO:0007669"/>
    <property type="project" value="InterPro"/>
</dbReference>
<gene>
    <name evidence="2" type="primary">mshA_3</name>
    <name evidence="2" type="ORF">PDESU_03380</name>
</gene>
<keyword evidence="3" id="KW-1185">Reference proteome</keyword>
<dbReference type="Gene3D" id="3.40.50.2000">
    <property type="entry name" value="Glycogen Phosphorylase B"/>
    <property type="match status" value="1"/>
</dbReference>
<evidence type="ECO:0000313" key="2">
    <source>
        <dbReference type="EMBL" id="VGO14811.1"/>
    </source>
</evidence>
<reference evidence="2 3" key="1">
    <citation type="submission" date="2019-04" db="EMBL/GenBank/DDBJ databases">
        <authorList>
            <person name="Van Vliet M D."/>
        </authorList>
    </citation>
    <scope>NUCLEOTIDE SEQUENCE [LARGE SCALE GENOMIC DNA]</scope>
    <source>
        <strain evidence="2 3">F1</strain>
    </source>
</reference>
<accession>A0A6C2U5J7</accession>
<dbReference type="AlphaFoldDB" id="A0A6C2U5J7"/>
<feature type="domain" description="Glycosyl transferase family 1" evidence="1">
    <location>
        <begin position="191"/>
        <end position="350"/>
    </location>
</feature>
<dbReference type="InterPro" id="IPR001296">
    <property type="entry name" value="Glyco_trans_1"/>
</dbReference>
<dbReference type="PANTHER" id="PTHR12526">
    <property type="entry name" value="GLYCOSYLTRANSFERASE"/>
    <property type="match status" value="1"/>
</dbReference>
<proteinExistence type="predicted"/>
<dbReference type="EMBL" id="CAAHFG010000002">
    <property type="protein sequence ID" value="VGO14811.1"/>
    <property type="molecule type" value="Genomic_DNA"/>
</dbReference>
<dbReference type="CDD" id="cd03801">
    <property type="entry name" value="GT4_PimA-like"/>
    <property type="match status" value="1"/>
</dbReference>
<protein>
    <submittedName>
        <fullName evidence="2">D-inositol 3-phosphate glycosyltransferase</fullName>
    </submittedName>
</protein>
<keyword evidence="2" id="KW-0808">Transferase</keyword>
<name>A0A6C2U5J7_PONDE</name>
<organism evidence="2 3">
    <name type="scientific">Pontiella desulfatans</name>
    <dbReference type="NCBI Taxonomy" id="2750659"/>
    <lineage>
        <taxon>Bacteria</taxon>
        <taxon>Pseudomonadati</taxon>
        <taxon>Kiritimatiellota</taxon>
        <taxon>Kiritimatiellia</taxon>
        <taxon>Kiritimatiellales</taxon>
        <taxon>Pontiellaceae</taxon>
        <taxon>Pontiella</taxon>
    </lineage>
</organism>
<sequence length="375" mass="41454">MLRLCIWMNIPSHYQTAFYAALDARPDVDLRVVYFNGASESRAAEGWKSNHDQKPFELFVDTAGSPAEWVETLDDWRERVHVVCGYFSSELIDWFCTHGTRWCHWSEAPGIRLAELLGYRTPLFRLLNPLMLAGKRAEGHRIQKHALGAFGQGHLARRAFQTMGISGAKIADLYYAPNGLRMAEPCGQILSFANGRKVFLAVGALCRRKGVDVLLKAFASLKTDGWCVVLCGLDKSGGEYEELASTLDIQDKVLFLGAYPVERIAEVYCAADVFVLPSRFDGWGAVLNEAASLGLPVVGSDLCGGAWHMVEEGCTGFRVRAASVRSLSSALRAYVRNPSLARQHGQAARRHYNGGFTPACNAERLAKALNEWCCE</sequence>
<dbReference type="Proteomes" id="UP000366872">
    <property type="component" value="Unassembled WGS sequence"/>
</dbReference>
<evidence type="ECO:0000313" key="3">
    <source>
        <dbReference type="Proteomes" id="UP000366872"/>
    </source>
</evidence>
<evidence type="ECO:0000259" key="1">
    <source>
        <dbReference type="Pfam" id="PF00534"/>
    </source>
</evidence>
<dbReference type="Pfam" id="PF00534">
    <property type="entry name" value="Glycos_transf_1"/>
    <property type="match status" value="1"/>
</dbReference>
<dbReference type="SUPFAM" id="SSF53756">
    <property type="entry name" value="UDP-Glycosyltransferase/glycogen phosphorylase"/>
    <property type="match status" value="1"/>
</dbReference>